<evidence type="ECO:0000256" key="3">
    <source>
        <dbReference type="ARBA" id="ARBA00022777"/>
    </source>
</evidence>
<dbReference type="EMBL" id="LAVA02000140">
    <property type="protein sequence ID" value="OIJ62771.1"/>
    <property type="molecule type" value="Genomic_DNA"/>
</dbReference>
<evidence type="ECO:0000256" key="1">
    <source>
        <dbReference type="ARBA" id="ARBA00022679"/>
    </source>
</evidence>
<keyword evidence="7" id="KW-0723">Serine/threonine-protein kinase</keyword>
<evidence type="ECO:0000256" key="5">
    <source>
        <dbReference type="PROSITE-ProRule" id="PRU10141"/>
    </source>
</evidence>
<evidence type="ECO:0000313" key="7">
    <source>
        <dbReference type="EMBL" id="OIJ62771.1"/>
    </source>
</evidence>
<gene>
    <name evidence="7" type="ORF">WN71_037830</name>
</gene>
<dbReference type="STRING" id="1428628.WN71_037830"/>
<comment type="caution">
    <text evidence="7">The sequence shown here is derived from an EMBL/GenBank/DDBJ whole genome shotgun (WGS) entry which is preliminary data.</text>
</comment>
<dbReference type="Gene3D" id="3.30.200.20">
    <property type="entry name" value="Phosphorylase Kinase, domain 1"/>
    <property type="match status" value="1"/>
</dbReference>
<feature type="domain" description="Protein kinase" evidence="6">
    <location>
        <begin position="7"/>
        <end position="265"/>
    </location>
</feature>
<dbReference type="Pfam" id="PF00069">
    <property type="entry name" value="Pkinase"/>
    <property type="match status" value="1"/>
</dbReference>
<dbReference type="SMART" id="SM00220">
    <property type="entry name" value="S_TKc"/>
    <property type="match status" value="1"/>
</dbReference>
<dbReference type="PROSITE" id="PS00108">
    <property type="entry name" value="PROTEIN_KINASE_ST"/>
    <property type="match status" value="1"/>
</dbReference>
<dbReference type="PANTHER" id="PTHR43289:SF34">
    <property type="entry name" value="SERINE_THREONINE-PROTEIN KINASE YBDM-RELATED"/>
    <property type="match status" value="1"/>
</dbReference>
<evidence type="ECO:0000313" key="8">
    <source>
        <dbReference type="Proteomes" id="UP000034196"/>
    </source>
</evidence>
<dbReference type="InterPro" id="IPR008271">
    <property type="entry name" value="Ser/Thr_kinase_AS"/>
</dbReference>
<organism evidence="7 8">
    <name type="scientific">Streptomyces mangrovisoli</name>
    <dbReference type="NCBI Taxonomy" id="1428628"/>
    <lineage>
        <taxon>Bacteria</taxon>
        <taxon>Bacillati</taxon>
        <taxon>Actinomycetota</taxon>
        <taxon>Actinomycetes</taxon>
        <taxon>Kitasatosporales</taxon>
        <taxon>Streptomycetaceae</taxon>
        <taxon>Streptomyces</taxon>
    </lineage>
</organism>
<keyword evidence="2 5" id="KW-0547">Nucleotide-binding</keyword>
<keyword evidence="4 5" id="KW-0067">ATP-binding</keyword>
<dbReference type="PROSITE" id="PS00107">
    <property type="entry name" value="PROTEIN_KINASE_ATP"/>
    <property type="match status" value="1"/>
</dbReference>
<reference evidence="7" key="1">
    <citation type="submission" date="2016-10" db="EMBL/GenBank/DDBJ databases">
        <title>Genome sequence of Streptomyces mangrovisoli MUSC 149.</title>
        <authorList>
            <person name="Lee L.-H."/>
            <person name="Ser H.-L."/>
        </authorList>
    </citation>
    <scope>NUCLEOTIDE SEQUENCE [LARGE SCALE GENOMIC DNA]</scope>
    <source>
        <strain evidence="7">MUSC 149</strain>
    </source>
</reference>
<keyword evidence="8" id="KW-1185">Reference proteome</keyword>
<dbReference type="AlphaFoldDB" id="A0A1J4NKE0"/>
<dbReference type="SUPFAM" id="SSF56112">
    <property type="entry name" value="Protein kinase-like (PK-like)"/>
    <property type="match status" value="1"/>
</dbReference>
<dbReference type="InterPro" id="IPR017441">
    <property type="entry name" value="Protein_kinase_ATP_BS"/>
</dbReference>
<keyword evidence="1" id="KW-0808">Transferase</keyword>
<evidence type="ECO:0000256" key="4">
    <source>
        <dbReference type="ARBA" id="ARBA00022840"/>
    </source>
</evidence>
<keyword evidence="3 7" id="KW-0418">Kinase</keyword>
<proteinExistence type="predicted"/>
<feature type="binding site" evidence="5">
    <location>
        <position position="35"/>
    </location>
    <ligand>
        <name>ATP</name>
        <dbReference type="ChEBI" id="CHEBI:30616"/>
    </ligand>
</feature>
<dbReference type="OrthoDB" id="9762169at2"/>
<dbReference type="CDD" id="cd14014">
    <property type="entry name" value="STKc_PknB_like"/>
    <property type="match status" value="1"/>
</dbReference>
<protein>
    <submittedName>
        <fullName evidence="7">Serine/threonine protein kinase</fullName>
    </submittedName>
</protein>
<dbReference type="InterPro" id="IPR011009">
    <property type="entry name" value="Kinase-like_dom_sf"/>
</dbReference>
<dbReference type="GO" id="GO:0005524">
    <property type="term" value="F:ATP binding"/>
    <property type="evidence" value="ECO:0007669"/>
    <property type="project" value="UniProtKB-UniRule"/>
</dbReference>
<dbReference type="InterPro" id="IPR000719">
    <property type="entry name" value="Prot_kinase_dom"/>
</dbReference>
<dbReference type="GO" id="GO:0004674">
    <property type="term" value="F:protein serine/threonine kinase activity"/>
    <property type="evidence" value="ECO:0007669"/>
    <property type="project" value="UniProtKB-KW"/>
</dbReference>
<sequence>MERIGGYLVERKLGEGGMGTVFLARTRGGRAVALKVAKPELAEDPVFRERFRTEVAAARSVGGFHTAPVVDADVHGNPPWLATAYIAGPTLAARLAAEGPMDEPRLRALGAALAEALESIHACGLVHRDLKPGNIIMAEDGPRVLDFGIARAVESTRLTATGSAFGTPGYLAPEQALGEDVSGATDVFALGVVLVAAAGGAAWGEGTPMGLMYRAVHEAPDLAAVPAALRPTVAACLAKDPAARPTPAALLDRLAGAPAPYPPTLLVPPPRPDVPPRPVAPPGFLPVGPPADAVPTTADMMTTTAHAVPTTAHAVPSTADAPPTTVEAQELVIADGTASLIADGDGIVLEVDGVEADFDWPEIASLHYAAARRGHRLTVTVALTDGTWYPCEINARRAEVLHEWMWQLGHLVARRFGR</sequence>
<dbReference type="PANTHER" id="PTHR43289">
    <property type="entry name" value="MITOGEN-ACTIVATED PROTEIN KINASE KINASE KINASE 20-RELATED"/>
    <property type="match status" value="1"/>
</dbReference>
<name>A0A1J4NKE0_9ACTN</name>
<dbReference type="RefSeq" id="WP_046592382.1">
    <property type="nucleotide sequence ID" value="NZ_LAVA02000140.1"/>
</dbReference>
<evidence type="ECO:0000256" key="2">
    <source>
        <dbReference type="ARBA" id="ARBA00022741"/>
    </source>
</evidence>
<evidence type="ECO:0000259" key="6">
    <source>
        <dbReference type="PROSITE" id="PS50011"/>
    </source>
</evidence>
<dbReference type="Proteomes" id="UP000034196">
    <property type="component" value="Unassembled WGS sequence"/>
</dbReference>
<dbReference type="Gene3D" id="1.10.510.10">
    <property type="entry name" value="Transferase(Phosphotransferase) domain 1"/>
    <property type="match status" value="1"/>
</dbReference>
<dbReference type="PROSITE" id="PS50011">
    <property type="entry name" value="PROTEIN_KINASE_DOM"/>
    <property type="match status" value="1"/>
</dbReference>
<accession>A0A1J4NKE0</accession>